<evidence type="ECO:0000256" key="7">
    <source>
        <dbReference type="SAM" id="Phobius"/>
    </source>
</evidence>
<dbReference type="Pfam" id="PF00209">
    <property type="entry name" value="SNF"/>
    <property type="match status" value="1"/>
</dbReference>
<comment type="subcellular location">
    <subcellularLocation>
        <location evidence="1">Membrane</location>
        <topology evidence="1">Multi-pass membrane protein</topology>
    </subcellularLocation>
</comment>
<dbReference type="PROSITE" id="PS50267">
    <property type="entry name" value="NA_NEUROTRAN_SYMP_3"/>
    <property type="match status" value="1"/>
</dbReference>
<evidence type="ECO:0000313" key="10">
    <source>
        <dbReference type="WBParaSite" id="GPUH_0000369501-mRNA-1"/>
    </source>
</evidence>
<evidence type="ECO:0000256" key="5">
    <source>
        <dbReference type="ARBA" id="ARBA00022989"/>
    </source>
</evidence>
<evidence type="ECO:0000256" key="3">
    <source>
        <dbReference type="ARBA" id="ARBA00022692"/>
    </source>
</evidence>
<dbReference type="GO" id="GO:0005332">
    <property type="term" value="F:gamma-aminobutyric acid:sodium:chloride symporter activity"/>
    <property type="evidence" value="ECO:0007669"/>
    <property type="project" value="TreeGrafter"/>
</dbReference>
<keyword evidence="5 7" id="KW-1133">Transmembrane helix</keyword>
<proteinExistence type="predicted"/>
<reference evidence="10" key="1">
    <citation type="submission" date="2016-06" db="UniProtKB">
        <authorList>
            <consortium name="WormBaseParasite"/>
        </authorList>
    </citation>
    <scope>IDENTIFICATION</scope>
</reference>
<dbReference type="SUPFAM" id="SSF161070">
    <property type="entry name" value="SNF-like"/>
    <property type="match status" value="1"/>
</dbReference>
<protein>
    <submittedName>
        <fullName evidence="10">GOLD domain-containing protein</fullName>
    </submittedName>
</protein>
<evidence type="ECO:0000313" key="8">
    <source>
        <dbReference type="EMBL" id="VDK40549.1"/>
    </source>
</evidence>
<name>A0A183D4P7_9BILA</name>
<accession>A0A183D4P7</accession>
<keyword evidence="9" id="KW-1185">Reference proteome</keyword>
<reference evidence="8 9" key="2">
    <citation type="submission" date="2018-11" db="EMBL/GenBank/DDBJ databases">
        <authorList>
            <consortium name="Pathogen Informatics"/>
        </authorList>
    </citation>
    <scope>NUCLEOTIDE SEQUENCE [LARGE SCALE GENOMIC DNA]</scope>
</reference>
<organism evidence="10">
    <name type="scientific">Gongylonema pulchrum</name>
    <dbReference type="NCBI Taxonomy" id="637853"/>
    <lineage>
        <taxon>Eukaryota</taxon>
        <taxon>Metazoa</taxon>
        <taxon>Ecdysozoa</taxon>
        <taxon>Nematoda</taxon>
        <taxon>Chromadorea</taxon>
        <taxon>Rhabditida</taxon>
        <taxon>Spirurina</taxon>
        <taxon>Spiruromorpha</taxon>
        <taxon>Spiruroidea</taxon>
        <taxon>Gongylonematidae</taxon>
        <taxon>Gongylonema</taxon>
    </lineage>
</organism>
<gene>
    <name evidence="8" type="ORF">GPUH_LOCUS3686</name>
</gene>
<dbReference type="Proteomes" id="UP000271098">
    <property type="component" value="Unassembled WGS sequence"/>
</dbReference>
<evidence type="ECO:0000256" key="4">
    <source>
        <dbReference type="ARBA" id="ARBA00022847"/>
    </source>
</evidence>
<evidence type="ECO:0000313" key="9">
    <source>
        <dbReference type="Proteomes" id="UP000271098"/>
    </source>
</evidence>
<evidence type="ECO:0000256" key="6">
    <source>
        <dbReference type="ARBA" id="ARBA00023136"/>
    </source>
</evidence>
<dbReference type="PANTHER" id="PTHR11616">
    <property type="entry name" value="SODIUM/CHLORIDE DEPENDENT TRANSPORTER"/>
    <property type="match status" value="1"/>
</dbReference>
<keyword evidence="6 7" id="KW-0472">Membrane</keyword>
<keyword evidence="3 7" id="KW-0812">Transmembrane</keyword>
<evidence type="ECO:0000256" key="1">
    <source>
        <dbReference type="ARBA" id="ARBA00004141"/>
    </source>
</evidence>
<evidence type="ECO:0000256" key="2">
    <source>
        <dbReference type="ARBA" id="ARBA00022448"/>
    </source>
</evidence>
<keyword evidence="4" id="KW-0769">Symport</keyword>
<dbReference type="GO" id="GO:0043005">
    <property type="term" value="C:neuron projection"/>
    <property type="evidence" value="ECO:0007669"/>
    <property type="project" value="TreeGrafter"/>
</dbReference>
<keyword evidence="2" id="KW-0813">Transport</keyword>
<dbReference type="PANTHER" id="PTHR11616:SF20">
    <property type="entry name" value="SODIUM- AND CHLORIDE-DEPENDENT BETAINE TRANSPORTER"/>
    <property type="match status" value="1"/>
</dbReference>
<dbReference type="OrthoDB" id="6581954at2759"/>
<dbReference type="GO" id="GO:0005886">
    <property type="term" value="C:plasma membrane"/>
    <property type="evidence" value="ECO:0007669"/>
    <property type="project" value="TreeGrafter"/>
</dbReference>
<dbReference type="EMBL" id="UYRT01006444">
    <property type="protein sequence ID" value="VDK40549.1"/>
    <property type="molecule type" value="Genomic_DNA"/>
</dbReference>
<dbReference type="InterPro" id="IPR000175">
    <property type="entry name" value="Na/ntran_symport"/>
</dbReference>
<feature type="transmembrane region" description="Helical" evidence="7">
    <location>
        <begin position="39"/>
        <end position="59"/>
    </location>
</feature>
<dbReference type="InterPro" id="IPR037272">
    <property type="entry name" value="SNS_sf"/>
</dbReference>
<dbReference type="AlphaFoldDB" id="A0A183D4P7"/>
<dbReference type="WBParaSite" id="GPUH_0000369501-mRNA-1">
    <property type="protein sequence ID" value="GPUH_0000369501-mRNA-1"/>
    <property type="gene ID" value="GPUH_0000369501"/>
</dbReference>
<sequence>MAELVAKLARNNLTIETSVEQYWERRVLMQTDSISDFGGIQWELLGIMTLTWIVVYFALWKGITRARKVIKCTAQQ</sequence>